<keyword evidence="2" id="KW-0732">Signal</keyword>
<keyword evidence="3" id="KW-0675">Receptor</keyword>
<dbReference type="InterPro" id="IPR005064">
    <property type="entry name" value="BUG"/>
</dbReference>
<dbReference type="CDD" id="cd13578">
    <property type="entry name" value="PBP2_Bug27"/>
    <property type="match status" value="1"/>
</dbReference>
<feature type="signal peptide" evidence="2">
    <location>
        <begin position="1"/>
        <end position="31"/>
    </location>
</feature>
<proteinExistence type="inferred from homology"/>
<evidence type="ECO:0000256" key="2">
    <source>
        <dbReference type="SAM" id="SignalP"/>
    </source>
</evidence>
<gene>
    <name evidence="3" type="ORF">ABIE13_001925</name>
</gene>
<comment type="caution">
    <text evidence="3">The sequence shown here is derived from an EMBL/GenBank/DDBJ whole genome shotgun (WGS) entry which is preliminary data.</text>
</comment>
<dbReference type="Gene3D" id="3.40.190.10">
    <property type="entry name" value="Periplasmic binding protein-like II"/>
    <property type="match status" value="1"/>
</dbReference>
<accession>A0ABV2Q715</accession>
<sequence length="329" mass="34602">MMKKLWRFPLLCRALLGLGVVAACAAPPAFAAYPDRPVKVLVGFSAGGTTDIAARIIAAELTKSLGQSFVVENRAGASSNLATAQAQAAAPDGYTLLVFAVTSAINQTLFKNLKFDITTDFEPVANFFLSPNLLVVNPSLPIKNVKELVEYAKKNPGKLAFASAGTGGSTHMAGELFKIQAGVDMLHVPYKGSAPALQDLIAGQVQLSFDNMPSALPHARAGKLRALAVTSRERSPSAPDIPTVAEAGYPEYAVSAWFGMLAPKGTPSDIVMKLNAAVNKALAEPSVRQKLDQMGAIPSPMTPAEFGRFVKAETDMWGKAVRASGATSE</sequence>
<protein>
    <submittedName>
        <fullName evidence="3">Tripartite-type tricarboxylate transporter receptor subunit TctC</fullName>
    </submittedName>
</protein>
<dbReference type="Gene3D" id="3.40.190.150">
    <property type="entry name" value="Bordetella uptake gene, domain 1"/>
    <property type="match status" value="1"/>
</dbReference>
<dbReference type="Pfam" id="PF03401">
    <property type="entry name" value="TctC"/>
    <property type="match status" value="1"/>
</dbReference>
<reference evidence="3 4" key="1">
    <citation type="submission" date="2024-06" db="EMBL/GenBank/DDBJ databases">
        <title>Sorghum-associated microbial communities from plants grown in Nebraska, USA.</title>
        <authorList>
            <person name="Schachtman D."/>
        </authorList>
    </citation>
    <scope>NUCLEOTIDE SEQUENCE [LARGE SCALE GENOMIC DNA]</scope>
    <source>
        <strain evidence="3 4">2709</strain>
    </source>
</reference>
<comment type="similarity">
    <text evidence="1">Belongs to the UPF0065 (bug) family.</text>
</comment>
<feature type="chain" id="PRO_5045728699" evidence="2">
    <location>
        <begin position="32"/>
        <end position="329"/>
    </location>
</feature>
<dbReference type="EMBL" id="JBEPSH010000003">
    <property type="protein sequence ID" value="MET4576816.1"/>
    <property type="molecule type" value="Genomic_DNA"/>
</dbReference>
<dbReference type="Proteomes" id="UP001549320">
    <property type="component" value="Unassembled WGS sequence"/>
</dbReference>
<dbReference type="PANTHER" id="PTHR42928:SF5">
    <property type="entry name" value="BLR1237 PROTEIN"/>
    <property type="match status" value="1"/>
</dbReference>
<organism evidence="3 4">
    <name type="scientific">Ottowia thiooxydans</name>
    <dbReference type="NCBI Taxonomy" id="219182"/>
    <lineage>
        <taxon>Bacteria</taxon>
        <taxon>Pseudomonadati</taxon>
        <taxon>Pseudomonadota</taxon>
        <taxon>Betaproteobacteria</taxon>
        <taxon>Burkholderiales</taxon>
        <taxon>Comamonadaceae</taxon>
        <taxon>Ottowia</taxon>
    </lineage>
</organism>
<dbReference type="PANTHER" id="PTHR42928">
    <property type="entry name" value="TRICARBOXYLATE-BINDING PROTEIN"/>
    <property type="match status" value="1"/>
</dbReference>
<dbReference type="InterPro" id="IPR042100">
    <property type="entry name" value="Bug_dom1"/>
</dbReference>
<dbReference type="SUPFAM" id="SSF53850">
    <property type="entry name" value="Periplasmic binding protein-like II"/>
    <property type="match status" value="1"/>
</dbReference>
<dbReference type="PIRSF" id="PIRSF017082">
    <property type="entry name" value="YflP"/>
    <property type="match status" value="1"/>
</dbReference>
<evidence type="ECO:0000313" key="3">
    <source>
        <dbReference type="EMBL" id="MET4576816.1"/>
    </source>
</evidence>
<evidence type="ECO:0000313" key="4">
    <source>
        <dbReference type="Proteomes" id="UP001549320"/>
    </source>
</evidence>
<name>A0ABV2Q715_9BURK</name>
<dbReference type="PROSITE" id="PS51257">
    <property type="entry name" value="PROKAR_LIPOPROTEIN"/>
    <property type="match status" value="1"/>
</dbReference>
<evidence type="ECO:0000256" key="1">
    <source>
        <dbReference type="ARBA" id="ARBA00006987"/>
    </source>
</evidence>
<keyword evidence="4" id="KW-1185">Reference proteome</keyword>